<dbReference type="Pfam" id="PF01381">
    <property type="entry name" value="HTH_3"/>
    <property type="match status" value="1"/>
</dbReference>
<protein>
    <submittedName>
        <fullName evidence="3">Helix-turn-helix transcriptional regulator</fullName>
    </submittedName>
</protein>
<dbReference type="PANTHER" id="PTHR46797">
    <property type="entry name" value="HTH-TYPE TRANSCRIPTIONAL REGULATOR"/>
    <property type="match status" value="1"/>
</dbReference>
<keyword evidence="4" id="KW-1185">Reference proteome</keyword>
<gene>
    <name evidence="3" type="ORF">Q5716_03980</name>
</gene>
<dbReference type="InterPro" id="IPR050807">
    <property type="entry name" value="TransReg_Diox_bact_type"/>
</dbReference>
<dbReference type="Gene3D" id="1.10.260.40">
    <property type="entry name" value="lambda repressor-like DNA-binding domains"/>
    <property type="match status" value="1"/>
</dbReference>
<evidence type="ECO:0000313" key="4">
    <source>
        <dbReference type="Proteomes" id="UP001241072"/>
    </source>
</evidence>
<feature type="domain" description="HTH cro/C1-type" evidence="2">
    <location>
        <begin position="16"/>
        <end position="70"/>
    </location>
</feature>
<dbReference type="PANTHER" id="PTHR46797:SF1">
    <property type="entry name" value="METHYLPHOSPHONATE SYNTHASE"/>
    <property type="match status" value="1"/>
</dbReference>
<sequence>MPRHLSDAARILGERIREQRLKFAISQDDVANLAGMNVSNYGKIERGLSNPTFHTVVRIAAVLGIDPGELLAGLDESTLPPSTETFTARDFVQERTKRRTAPLR</sequence>
<dbReference type="SUPFAM" id="SSF47413">
    <property type="entry name" value="lambda repressor-like DNA-binding domains"/>
    <property type="match status" value="1"/>
</dbReference>
<proteinExistence type="predicted"/>
<comment type="caution">
    <text evidence="3">The sequence shown here is derived from an EMBL/GenBank/DDBJ whole genome shotgun (WGS) entry which is preliminary data.</text>
</comment>
<dbReference type="PROSITE" id="PS50943">
    <property type="entry name" value="HTH_CROC1"/>
    <property type="match status" value="1"/>
</dbReference>
<evidence type="ECO:0000259" key="2">
    <source>
        <dbReference type="PROSITE" id="PS50943"/>
    </source>
</evidence>
<evidence type="ECO:0000256" key="1">
    <source>
        <dbReference type="ARBA" id="ARBA00023125"/>
    </source>
</evidence>
<name>A0ABT9BNL6_9MICO</name>
<dbReference type="EMBL" id="JAUQUB010000001">
    <property type="protein sequence ID" value="MDO7881381.1"/>
    <property type="molecule type" value="Genomic_DNA"/>
</dbReference>
<dbReference type="Proteomes" id="UP001241072">
    <property type="component" value="Unassembled WGS sequence"/>
</dbReference>
<dbReference type="InterPro" id="IPR001387">
    <property type="entry name" value="Cro/C1-type_HTH"/>
</dbReference>
<dbReference type="InterPro" id="IPR010982">
    <property type="entry name" value="Lambda_DNA-bd_dom_sf"/>
</dbReference>
<keyword evidence="1" id="KW-0238">DNA-binding</keyword>
<accession>A0ABT9BNL6</accession>
<dbReference type="RefSeq" id="WP_305001791.1">
    <property type="nucleotide sequence ID" value="NZ_JAUQUB010000001.1"/>
</dbReference>
<evidence type="ECO:0000313" key="3">
    <source>
        <dbReference type="EMBL" id="MDO7881381.1"/>
    </source>
</evidence>
<dbReference type="SMART" id="SM00530">
    <property type="entry name" value="HTH_XRE"/>
    <property type="match status" value="1"/>
</dbReference>
<organism evidence="3 4">
    <name type="scientific">Antiquaquibacter soli</name>
    <dbReference type="NCBI Taxonomy" id="3064523"/>
    <lineage>
        <taxon>Bacteria</taxon>
        <taxon>Bacillati</taxon>
        <taxon>Actinomycetota</taxon>
        <taxon>Actinomycetes</taxon>
        <taxon>Micrococcales</taxon>
        <taxon>Microbacteriaceae</taxon>
        <taxon>Antiquaquibacter</taxon>
    </lineage>
</organism>
<reference evidence="3 4" key="1">
    <citation type="submission" date="2023-07" db="EMBL/GenBank/DDBJ databases">
        <title>Protaetiibacter sp. nov WY-16 isolated from soil.</title>
        <authorList>
            <person name="Liu B."/>
            <person name="Wan Y."/>
        </authorList>
    </citation>
    <scope>NUCLEOTIDE SEQUENCE [LARGE SCALE GENOMIC DNA]</scope>
    <source>
        <strain evidence="3 4">WY-16</strain>
    </source>
</reference>
<dbReference type="CDD" id="cd00093">
    <property type="entry name" value="HTH_XRE"/>
    <property type="match status" value="1"/>
</dbReference>